<proteinExistence type="predicted"/>
<accession>A0A521FND2</accession>
<evidence type="ECO:0000256" key="1">
    <source>
        <dbReference type="SAM" id="MobiDB-lite"/>
    </source>
</evidence>
<sequence>MRTEQEKQRRWITSAEAGQPGDPDYEAWLAKDIDEATAELDAGKVLISTQN</sequence>
<evidence type="ECO:0000313" key="2">
    <source>
        <dbReference type="EMBL" id="SMO97636.1"/>
    </source>
</evidence>
<keyword evidence="3" id="KW-1185">Reference proteome</keyword>
<dbReference type="Proteomes" id="UP000319014">
    <property type="component" value="Unassembled WGS sequence"/>
</dbReference>
<feature type="region of interest" description="Disordered" evidence="1">
    <location>
        <begin position="1"/>
        <end position="24"/>
    </location>
</feature>
<dbReference type="AlphaFoldDB" id="A0A521FND2"/>
<evidence type="ECO:0000313" key="3">
    <source>
        <dbReference type="Proteomes" id="UP000319014"/>
    </source>
</evidence>
<reference evidence="2 3" key="1">
    <citation type="submission" date="2017-05" db="EMBL/GenBank/DDBJ databases">
        <authorList>
            <person name="Varghese N."/>
            <person name="Submissions S."/>
        </authorList>
    </citation>
    <scope>NUCLEOTIDE SEQUENCE [LARGE SCALE GENOMIC DNA]</scope>
    <source>
        <strain evidence="2 3">DSM 100094</strain>
    </source>
</reference>
<dbReference type="RefSeq" id="WP_185958753.1">
    <property type="nucleotide sequence ID" value="NZ_FXTK01000028.1"/>
</dbReference>
<organism evidence="2 3">
    <name type="scientific">Paracoccus laeviglucosivorans</name>
    <dbReference type="NCBI Taxonomy" id="1197861"/>
    <lineage>
        <taxon>Bacteria</taxon>
        <taxon>Pseudomonadati</taxon>
        <taxon>Pseudomonadota</taxon>
        <taxon>Alphaproteobacteria</taxon>
        <taxon>Rhodobacterales</taxon>
        <taxon>Paracoccaceae</taxon>
        <taxon>Paracoccus</taxon>
    </lineage>
</organism>
<name>A0A521FND2_9RHOB</name>
<gene>
    <name evidence="2" type="ORF">SAMN06265221_12841</name>
</gene>
<protein>
    <submittedName>
        <fullName evidence="2">Uncharacterized protein</fullName>
    </submittedName>
</protein>
<dbReference type="EMBL" id="FXTK01000028">
    <property type="protein sequence ID" value="SMO97636.1"/>
    <property type="molecule type" value="Genomic_DNA"/>
</dbReference>